<feature type="transmembrane region" description="Helical" evidence="6">
    <location>
        <begin position="151"/>
        <end position="173"/>
    </location>
</feature>
<dbReference type="GO" id="GO:0022857">
    <property type="term" value="F:transmembrane transporter activity"/>
    <property type="evidence" value="ECO:0007669"/>
    <property type="project" value="InterPro"/>
</dbReference>
<evidence type="ECO:0000313" key="9">
    <source>
        <dbReference type="Proteomes" id="UP000232587"/>
    </source>
</evidence>
<dbReference type="InterPro" id="IPR011701">
    <property type="entry name" value="MFS"/>
</dbReference>
<keyword evidence="4 6" id="KW-1133">Transmembrane helix</keyword>
<name>A0A2N0H3V8_9SPHN</name>
<evidence type="ECO:0000256" key="3">
    <source>
        <dbReference type="ARBA" id="ARBA00022692"/>
    </source>
</evidence>
<dbReference type="Pfam" id="PF07690">
    <property type="entry name" value="MFS_1"/>
    <property type="match status" value="1"/>
</dbReference>
<feature type="transmembrane region" description="Helical" evidence="6">
    <location>
        <begin position="263"/>
        <end position="283"/>
    </location>
</feature>
<dbReference type="SUPFAM" id="SSF103473">
    <property type="entry name" value="MFS general substrate transporter"/>
    <property type="match status" value="1"/>
</dbReference>
<evidence type="ECO:0000313" key="8">
    <source>
        <dbReference type="EMBL" id="PKB13621.1"/>
    </source>
</evidence>
<keyword evidence="9" id="KW-1185">Reference proteome</keyword>
<dbReference type="AlphaFoldDB" id="A0A2N0H3V8"/>
<evidence type="ECO:0000256" key="6">
    <source>
        <dbReference type="SAM" id="Phobius"/>
    </source>
</evidence>
<feature type="transmembrane region" description="Helical" evidence="6">
    <location>
        <begin position="387"/>
        <end position="405"/>
    </location>
</feature>
<evidence type="ECO:0000256" key="4">
    <source>
        <dbReference type="ARBA" id="ARBA00022989"/>
    </source>
</evidence>
<gene>
    <name evidence="8" type="ORF">B0I00_3057</name>
</gene>
<dbReference type="GO" id="GO:0012505">
    <property type="term" value="C:endomembrane system"/>
    <property type="evidence" value="ECO:0007669"/>
    <property type="project" value="UniProtKB-SubCell"/>
</dbReference>
<accession>A0A2N0H3V8</accession>
<feature type="transmembrane region" description="Helical" evidence="6">
    <location>
        <begin position="64"/>
        <end position="81"/>
    </location>
</feature>
<comment type="caution">
    <text evidence="8">The sequence shown here is derived from an EMBL/GenBank/DDBJ whole genome shotgun (WGS) entry which is preliminary data.</text>
</comment>
<evidence type="ECO:0000256" key="2">
    <source>
        <dbReference type="ARBA" id="ARBA00022448"/>
    </source>
</evidence>
<dbReference type="EMBL" id="PHUF01000006">
    <property type="protein sequence ID" value="PKB13621.1"/>
    <property type="molecule type" value="Genomic_DNA"/>
</dbReference>
<keyword evidence="3 6" id="KW-0812">Transmembrane</keyword>
<dbReference type="InterPro" id="IPR020846">
    <property type="entry name" value="MFS_dom"/>
</dbReference>
<keyword evidence="2" id="KW-0813">Transport</keyword>
<feature type="transmembrane region" description="Helical" evidence="6">
    <location>
        <begin position="179"/>
        <end position="199"/>
    </location>
</feature>
<reference evidence="8 9" key="1">
    <citation type="submission" date="2017-11" db="EMBL/GenBank/DDBJ databases">
        <title>Genomic Encyclopedia of Type Strains, Phase III (KMG-III): the genomes of soil and plant-associated and newly described type strains.</title>
        <authorList>
            <person name="Whitman W."/>
        </authorList>
    </citation>
    <scope>NUCLEOTIDE SEQUENCE [LARGE SCALE GENOMIC DNA]</scope>
    <source>
        <strain evidence="8 9">CGMCC 1.12274</strain>
    </source>
</reference>
<feature type="transmembrane region" description="Helical" evidence="6">
    <location>
        <begin position="93"/>
        <end position="112"/>
    </location>
</feature>
<dbReference type="PANTHER" id="PTHR23501">
    <property type="entry name" value="MAJOR FACILITATOR SUPERFAMILY"/>
    <property type="match status" value="1"/>
</dbReference>
<evidence type="ECO:0000256" key="1">
    <source>
        <dbReference type="ARBA" id="ARBA00004127"/>
    </source>
</evidence>
<feature type="transmembrane region" description="Helical" evidence="6">
    <location>
        <begin position="295"/>
        <end position="316"/>
    </location>
</feature>
<protein>
    <submittedName>
        <fullName evidence="8">DHA1 family bicyclomycin/chloramphenicol resistance-like MFS transporter</fullName>
    </submittedName>
</protein>
<dbReference type="Proteomes" id="UP000232587">
    <property type="component" value="Unassembled WGS sequence"/>
</dbReference>
<feature type="transmembrane region" description="Helical" evidence="6">
    <location>
        <begin position="118"/>
        <end position="139"/>
    </location>
</feature>
<sequence>MTETQSPNLGGILSPSPARSIGRGEFIAMMAMIQALQSLGFTTLLPALGVIASDLGETGANHRQWVIGAFLISSGLFSLVPGTISDRLGRRPVLLACMGAFALINLLCAFVTNFAVLLVARALLGCASSALTVLPLAIIRDRYQGEGMAKLQAFVAMLFMAVPTLAPSLGYLVMTAVGWRAIFIVIGLLSLGVSTWYFLRMEETLPSTKRQAHSFGELLGNVRIVLTNRRSIGYVIGMALIFGAHFGFINSSQQLIGEHFGAGAAYSLIFGVMAGSMMLASVVNSAIVHRFGIRGIGHAAILCHFLVSVCQVYLASRPGETLLQFAVLMAANMCLLITVFINFTAIALQPFGKLAGAAASVQTFFRLVLGAGLGALIGQAYDGSPLPLAFSLVGVATVTILLVLFSEGGRLFGAPAPTQA</sequence>
<dbReference type="PANTHER" id="PTHR23501:SF191">
    <property type="entry name" value="VACUOLAR BASIC AMINO ACID TRANSPORTER 4"/>
    <property type="match status" value="1"/>
</dbReference>
<feature type="transmembrane region" description="Helical" evidence="6">
    <location>
        <begin position="232"/>
        <end position="251"/>
    </location>
</feature>
<keyword evidence="5 6" id="KW-0472">Membrane</keyword>
<feature type="transmembrane region" description="Helical" evidence="6">
    <location>
        <begin position="364"/>
        <end position="381"/>
    </location>
</feature>
<proteinExistence type="predicted"/>
<feature type="transmembrane region" description="Helical" evidence="6">
    <location>
        <begin position="26"/>
        <end position="52"/>
    </location>
</feature>
<dbReference type="GO" id="GO:0005886">
    <property type="term" value="C:plasma membrane"/>
    <property type="evidence" value="ECO:0007669"/>
    <property type="project" value="TreeGrafter"/>
</dbReference>
<organism evidence="8 9">
    <name type="scientific">Novosphingobium kunmingense</name>
    <dbReference type="NCBI Taxonomy" id="1211806"/>
    <lineage>
        <taxon>Bacteria</taxon>
        <taxon>Pseudomonadati</taxon>
        <taxon>Pseudomonadota</taxon>
        <taxon>Alphaproteobacteria</taxon>
        <taxon>Sphingomonadales</taxon>
        <taxon>Sphingomonadaceae</taxon>
        <taxon>Novosphingobium</taxon>
    </lineage>
</organism>
<comment type="subcellular location">
    <subcellularLocation>
        <location evidence="1">Endomembrane system</location>
        <topology evidence="1">Multi-pass membrane protein</topology>
    </subcellularLocation>
</comment>
<feature type="domain" description="Major facilitator superfamily (MFS) profile" evidence="7">
    <location>
        <begin position="26"/>
        <end position="411"/>
    </location>
</feature>
<evidence type="ECO:0000256" key="5">
    <source>
        <dbReference type="ARBA" id="ARBA00023136"/>
    </source>
</evidence>
<dbReference type="Gene3D" id="1.20.1720.10">
    <property type="entry name" value="Multidrug resistance protein D"/>
    <property type="match status" value="1"/>
</dbReference>
<dbReference type="PROSITE" id="PS50850">
    <property type="entry name" value="MFS"/>
    <property type="match status" value="1"/>
</dbReference>
<dbReference type="InterPro" id="IPR036259">
    <property type="entry name" value="MFS_trans_sf"/>
</dbReference>
<feature type="transmembrane region" description="Helical" evidence="6">
    <location>
        <begin position="322"/>
        <end position="343"/>
    </location>
</feature>
<evidence type="ECO:0000259" key="7">
    <source>
        <dbReference type="PROSITE" id="PS50850"/>
    </source>
</evidence>